<dbReference type="EMBL" id="LAZR01007795">
    <property type="protein sequence ID" value="KKM82884.1"/>
    <property type="molecule type" value="Genomic_DNA"/>
</dbReference>
<accession>A0A0F9KL80</accession>
<feature type="non-terminal residue" evidence="1">
    <location>
        <position position="1"/>
    </location>
</feature>
<dbReference type="AlphaFoldDB" id="A0A0F9KL80"/>
<gene>
    <name evidence="1" type="ORF">LCGC14_1314930</name>
</gene>
<comment type="caution">
    <text evidence="1">The sequence shown here is derived from an EMBL/GenBank/DDBJ whole genome shotgun (WGS) entry which is preliminary data.</text>
</comment>
<protein>
    <submittedName>
        <fullName evidence="1">Uncharacterized protein</fullName>
    </submittedName>
</protein>
<reference evidence="1" key="1">
    <citation type="journal article" date="2015" name="Nature">
        <title>Complex archaea that bridge the gap between prokaryotes and eukaryotes.</title>
        <authorList>
            <person name="Spang A."/>
            <person name="Saw J.H."/>
            <person name="Jorgensen S.L."/>
            <person name="Zaremba-Niedzwiedzka K."/>
            <person name="Martijn J."/>
            <person name="Lind A.E."/>
            <person name="van Eijk R."/>
            <person name="Schleper C."/>
            <person name="Guy L."/>
            <person name="Ettema T.J."/>
        </authorList>
    </citation>
    <scope>NUCLEOTIDE SEQUENCE</scope>
</reference>
<organism evidence="1">
    <name type="scientific">marine sediment metagenome</name>
    <dbReference type="NCBI Taxonomy" id="412755"/>
    <lineage>
        <taxon>unclassified sequences</taxon>
        <taxon>metagenomes</taxon>
        <taxon>ecological metagenomes</taxon>
    </lineage>
</organism>
<name>A0A0F9KL80_9ZZZZ</name>
<sequence length="96" mass="10319">GLKVIFDRSQIYVPVGKTGRLKASGKIEVQDTAKGARGTIHYGKGGEPPWAVFVHEDLEAIHDPPTRAKFLQSAAEETEAEVEQAVMEVMEGAANG</sequence>
<proteinExistence type="predicted"/>
<evidence type="ECO:0000313" key="1">
    <source>
        <dbReference type="EMBL" id="KKM82884.1"/>
    </source>
</evidence>